<evidence type="ECO:0000313" key="3">
    <source>
        <dbReference type="Proteomes" id="UP000679575"/>
    </source>
</evidence>
<sequence length="102" mass="10536">MKRLTSTFAVSAILAGSLLCGTAMADDTLPNRNSVLTAVSTTLAVQAQEMLHSAKAEIMASLQRDLSTSIAAVSSELVQETTDAIAETPVNTVVVAEVNSGK</sequence>
<reference evidence="2 3" key="1">
    <citation type="submission" date="2021-04" db="EMBL/GenBank/DDBJ databases">
        <title>Novel species identification of genus Shewanella.</title>
        <authorList>
            <person name="Liu G."/>
        </authorList>
    </citation>
    <scope>NUCLEOTIDE SEQUENCE [LARGE SCALE GENOMIC DNA]</scope>
    <source>
        <strain evidence="2 3">FJAT-54481</strain>
    </source>
</reference>
<gene>
    <name evidence="2" type="ORF">KDN34_14625</name>
</gene>
<keyword evidence="1" id="KW-0732">Signal</keyword>
<evidence type="ECO:0000256" key="1">
    <source>
        <dbReference type="SAM" id="SignalP"/>
    </source>
</evidence>
<name>A0ABX7YRM1_9GAMM</name>
<feature type="chain" id="PRO_5046052024" evidence="1">
    <location>
        <begin position="26"/>
        <end position="102"/>
    </location>
</feature>
<proteinExistence type="predicted"/>
<evidence type="ECO:0000313" key="2">
    <source>
        <dbReference type="EMBL" id="QUN05413.1"/>
    </source>
</evidence>
<dbReference type="Proteomes" id="UP000679575">
    <property type="component" value="Chromosome"/>
</dbReference>
<protein>
    <submittedName>
        <fullName evidence="2">Uncharacterized protein</fullName>
    </submittedName>
</protein>
<dbReference type="RefSeq" id="WP_212594445.1">
    <property type="nucleotide sequence ID" value="NZ_CP073587.1"/>
</dbReference>
<accession>A0ABX7YRM1</accession>
<organism evidence="2 3">
    <name type="scientific">Shewanella yunxiaonensis</name>
    <dbReference type="NCBI Taxonomy" id="2829809"/>
    <lineage>
        <taxon>Bacteria</taxon>
        <taxon>Pseudomonadati</taxon>
        <taxon>Pseudomonadota</taxon>
        <taxon>Gammaproteobacteria</taxon>
        <taxon>Alteromonadales</taxon>
        <taxon>Shewanellaceae</taxon>
        <taxon>Shewanella</taxon>
    </lineage>
</organism>
<dbReference type="EMBL" id="CP073587">
    <property type="protein sequence ID" value="QUN05413.1"/>
    <property type="molecule type" value="Genomic_DNA"/>
</dbReference>
<feature type="signal peptide" evidence="1">
    <location>
        <begin position="1"/>
        <end position="25"/>
    </location>
</feature>
<keyword evidence="3" id="KW-1185">Reference proteome</keyword>